<dbReference type="CDD" id="cd00371">
    <property type="entry name" value="HMA"/>
    <property type="match status" value="1"/>
</dbReference>
<dbReference type="EMBL" id="QVTE01000040">
    <property type="protein sequence ID" value="RFU67698.1"/>
    <property type="molecule type" value="Genomic_DNA"/>
</dbReference>
<feature type="region of interest" description="Disordered" evidence="1">
    <location>
        <begin position="67"/>
        <end position="90"/>
    </location>
</feature>
<evidence type="ECO:0000259" key="2">
    <source>
        <dbReference type="PROSITE" id="PS50846"/>
    </source>
</evidence>
<evidence type="ECO:0000256" key="1">
    <source>
        <dbReference type="SAM" id="MobiDB-lite"/>
    </source>
</evidence>
<dbReference type="PROSITE" id="PS50846">
    <property type="entry name" value="HMA_2"/>
    <property type="match status" value="1"/>
</dbReference>
<dbReference type="Proteomes" id="UP000264541">
    <property type="component" value="Unassembled WGS sequence"/>
</dbReference>
<organism evidence="3 4">
    <name type="scientific">Peribacillus saganii</name>
    <dbReference type="NCBI Taxonomy" id="2303992"/>
    <lineage>
        <taxon>Bacteria</taxon>
        <taxon>Bacillati</taxon>
        <taxon>Bacillota</taxon>
        <taxon>Bacilli</taxon>
        <taxon>Bacillales</taxon>
        <taxon>Bacillaceae</taxon>
        <taxon>Peribacillus</taxon>
    </lineage>
</organism>
<evidence type="ECO:0000313" key="3">
    <source>
        <dbReference type="EMBL" id="RFU67698.1"/>
    </source>
</evidence>
<dbReference type="Gene3D" id="3.30.70.100">
    <property type="match status" value="1"/>
</dbReference>
<dbReference type="AlphaFoldDB" id="A0A372LNH9"/>
<name>A0A372LNH9_9BACI</name>
<feature type="domain" description="HMA" evidence="2">
    <location>
        <begin position="2"/>
        <end position="68"/>
    </location>
</feature>
<dbReference type="RefSeq" id="WP_117327405.1">
    <property type="nucleotide sequence ID" value="NZ_QVTE01000040.1"/>
</dbReference>
<gene>
    <name evidence="3" type="ORF">D0469_14235</name>
</gene>
<dbReference type="SUPFAM" id="SSF55008">
    <property type="entry name" value="HMA, heavy metal-associated domain"/>
    <property type="match status" value="1"/>
</dbReference>
<dbReference type="InterPro" id="IPR036163">
    <property type="entry name" value="HMA_dom_sf"/>
</dbReference>
<proteinExistence type="predicted"/>
<evidence type="ECO:0000313" key="4">
    <source>
        <dbReference type="Proteomes" id="UP000264541"/>
    </source>
</evidence>
<keyword evidence="4" id="KW-1185">Reference proteome</keyword>
<protein>
    <submittedName>
        <fullName evidence="3">Copper chaperone</fullName>
    </submittedName>
</protein>
<reference evidence="3 4" key="1">
    <citation type="submission" date="2018-08" db="EMBL/GenBank/DDBJ databases">
        <title>Bacillus chawlae sp. nov., Bacillus glennii sp. nov., and Bacillus saganii sp. nov. Isolated from the Vehicle Assembly Building at Kennedy Space Center where the Viking Spacecraft were Assembled.</title>
        <authorList>
            <person name="Seuylemezian A."/>
            <person name="Vaishampayan P."/>
        </authorList>
    </citation>
    <scope>NUCLEOTIDE SEQUENCE [LARGE SCALE GENOMIC DNA]</scope>
    <source>
        <strain evidence="3 4">V47-23a</strain>
    </source>
</reference>
<dbReference type="GO" id="GO:0046872">
    <property type="term" value="F:metal ion binding"/>
    <property type="evidence" value="ECO:0007669"/>
    <property type="project" value="InterPro"/>
</dbReference>
<accession>A0A372LNH9</accession>
<comment type="caution">
    <text evidence="3">The sequence shown here is derived from an EMBL/GenBank/DDBJ whole genome shotgun (WGS) entry which is preliminary data.</text>
</comment>
<dbReference type="InterPro" id="IPR006121">
    <property type="entry name" value="HMA_dom"/>
</dbReference>
<dbReference type="OrthoDB" id="2884671at2"/>
<sequence length="90" mass="10031">METGMFVVKDMVSQEDANTIMNALLEVWGVSRAEVNLSKGEAMFTYDKRMASAIDFEQAILDSGYQIAHDQHNPGDNNNLVDRGESDESM</sequence>